<reference evidence="1 2" key="1">
    <citation type="journal article" date="2015" name="Genome Biol. Evol.">
        <title>Comparative Genomics of a Bacterivorous Green Alga Reveals Evolutionary Causalities and Consequences of Phago-Mixotrophic Mode of Nutrition.</title>
        <authorList>
            <person name="Burns J.A."/>
            <person name="Paasch A."/>
            <person name="Narechania A."/>
            <person name="Kim E."/>
        </authorList>
    </citation>
    <scope>NUCLEOTIDE SEQUENCE [LARGE SCALE GENOMIC DNA]</scope>
    <source>
        <strain evidence="1 2">PLY_AMNH</strain>
    </source>
</reference>
<dbReference type="EMBL" id="LGRX02030608">
    <property type="protein sequence ID" value="KAK3245473.1"/>
    <property type="molecule type" value="Genomic_DNA"/>
</dbReference>
<name>A0AAE0BZ64_9CHLO</name>
<evidence type="ECO:0000313" key="1">
    <source>
        <dbReference type="EMBL" id="KAK3245473.1"/>
    </source>
</evidence>
<organism evidence="1 2">
    <name type="scientific">Cymbomonas tetramitiformis</name>
    <dbReference type="NCBI Taxonomy" id="36881"/>
    <lineage>
        <taxon>Eukaryota</taxon>
        <taxon>Viridiplantae</taxon>
        <taxon>Chlorophyta</taxon>
        <taxon>Pyramimonadophyceae</taxon>
        <taxon>Pyramimonadales</taxon>
        <taxon>Pyramimonadaceae</taxon>
        <taxon>Cymbomonas</taxon>
    </lineage>
</organism>
<comment type="caution">
    <text evidence="1">The sequence shown here is derived from an EMBL/GenBank/DDBJ whole genome shotgun (WGS) entry which is preliminary data.</text>
</comment>
<gene>
    <name evidence="1" type="ORF">CYMTET_44956</name>
</gene>
<keyword evidence="2" id="KW-1185">Reference proteome</keyword>
<sequence>MPGTRLTHLTTQDTITFRAFVEKENGIALQSQTQYFDRDKGRWMDRSAPLSDSVGKYLNMKKHQYNSGREMAEIAGFSRPVTRNPIKDEDSLDVFIKQPTA</sequence>
<dbReference type="Proteomes" id="UP001190700">
    <property type="component" value="Unassembled WGS sequence"/>
</dbReference>
<protein>
    <submittedName>
        <fullName evidence="1">Uncharacterized protein</fullName>
    </submittedName>
</protein>
<evidence type="ECO:0000313" key="2">
    <source>
        <dbReference type="Proteomes" id="UP001190700"/>
    </source>
</evidence>
<proteinExistence type="predicted"/>
<accession>A0AAE0BZ64</accession>
<dbReference type="AlphaFoldDB" id="A0AAE0BZ64"/>